<name>A0A1H3UWY2_9ACTN</name>
<sequence>MSQQSPERGHGPHRPRMGPTQPATLVLAALVAAALAWLLVSMTYSSLPDLPWSPTAVLAGLGVLEGYIALNTRARVQRKPGHEPVDPLSVARFAVLAKASSLVGSIFGGFFAGLLIFLIFKHTDAARHDLPAAIGGVVGSIILVIAALLLERACRVPKRRDDDENHDDDARSTRR</sequence>
<dbReference type="STRING" id="137265.SAMN05421684_8155"/>
<dbReference type="RefSeq" id="WP_239083654.1">
    <property type="nucleotide sequence ID" value="NZ_BOND01000010.1"/>
</dbReference>
<dbReference type="Proteomes" id="UP000199632">
    <property type="component" value="Unassembled WGS sequence"/>
</dbReference>
<feature type="transmembrane region" description="Helical" evidence="1">
    <location>
        <begin position="21"/>
        <end position="40"/>
    </location>
</feature>
<keyword evidence="1" id="KW-0472">Membrane</keyword>
<dbReference type="InterPro" id="IPR021517">
    <property type="entry name" value="DUF3180"/>
</dbReference>
<dbReference type="SUPFAM" id="SSF103473">
    <property type="entry name" value="MFS general substrate transporter"/>
    <property type="match status" value="1"/>
</dbReference>
<evidence type="ECO:0008006" key="4">
    <source>
        <dbReference type="Google" id="ProtNLM"/>
    </source>
</evidence>
<proteinExistence type="predicted"/>
<organism evidence="2 3">
    <name type="scientific">Asanoa ishikariensis</name>
    <dbReference type="NCBI Taxonomy" id="137265"/>
    <lineage>
        <taxon>Bacteria</taxon>
        <taxon>Bacillati</taxon>
        <taxon>Actinomycetota</taxon>
        <taxon>Actinomycetes</taxon>
        <taxon>Micromonosporales</taxon>
        <taxon>Micromonosporaceae</taxon>
        <taxon>Asanoa</taxon>
    </lineage>
</organism>
<evidence type="ECO:0000313" key="2">
    <source>
        <dbReference type="EMBL" id="SDZ66325.1"/>
    </source>
</evidence>
<keyword evidence="1" id="KW-0812">Transmembrane</keyword>
<dbReference type="Pfam" id="PF11377">
    <property type="entry name" value="DUF3180"/>
    <property type="match status" value="1"/>
</dbReference>
<protein>
    <recommendedName>
        <fullName evidence="4">DUF3180 domain-containing protein</fullName>
    </recommendedName>
</protein>
<dbReference type="EMBL" id="FNQB01000006">
    <property type="protein sequence ID" value="SDZ66325.1"/>
    <property type="molecule type" value="Genomic_DNA"/>
</dbReference>
<evidence type="ECO:0000313" key="3">
    <source>
        <dbReference type="Proteomes" id="UP000199632"/>
    </source>
</evidence>
<dbReference type="AlphaFoldDB" id="A0A1H3UWY2"/>
<accession>A0A1H3UWY2</accession>
<keyword evidence="3" id="KW-1185">Reference proteome</keyword>
<feature type="transmembrane region" description="Helical" evidence="1">
    <location>
        <begin position="52"/>
        <end position="70"/>
    </location>
</feature>
<feature type="transmembrane region" description="Helical" evidence="1">
    <location>
        <begin position="102"/>
        <end position="120"/>
    </location>
</feature>
<gene>
    <name evidence="2" type="ORF">SAMN05421684_8155</name>
</gene>
<dbReference type="InterPro" id="IPR036259">
    <property type="entry name" value="MFS_trans_sf"/>
</dbReference>
<keyword evidence="1" id="KW-1133">Transmembrane helix</keyword>
<reference evidence="3" key="1">
    <citation type="submission" date="2016-10" db="EMBL/GenBank/DDBJ databases">
        <authorList>
            <person name="Varghese N."/>
            <person name="Submissions S."/>
        </authorList>
    </citation>
    <scope>NUCLEOTIDE SEQUENCE [LARGE SCALE GENOMIC DNA]</scope>
    <source>
        <strain evidence="3">DSM 44718</strain>
    </source>
</reference>
<feature type="transmembrane region" description="Helical" evidence="1">
    <location>
        <begin position="132"/>
        <end position="150"/>
    </location>
</feature>
<evidence type="ECO:0000256" key="1">
    <source>
        <dbReference type="SAM" id="Phobius"/>
    </source>
</evidence>